<feature type="domain" description="FtsX extracellular" evidence="2">
    <location>
        <begin position="24"/>
        <end position="114"/>
    </location>
</feature>
<dbReference type="Pfam" id="PF18075">
    <property type="entry name" value="FtsX_ECD"/>
    <property type="match status" value="1"/>
</dbReference>
<accession>A0A1Q8C688</accession>
<evidence type="ECO:0000313" key="4">
    <source>
        <dbReference type="Proteomes" id="UP000185596"/>
    </source>
</evidence>
<gene>
    <name evidence="3" type="ORF">BU204_32595</name>
</gene>
<dbReference type="Gene3D" id="3.30.70.3040">
    <property type="match status" value="1"/>
</dbReference>
<dbReference type="EMBL" id="MSIE01000082">
    <property type="protein sequence ID" value="OLF09884.1"/>
    <property type="molecule type" value="Genomic_DNA"/>
</dbReference>
<dbReference type="Proteomes" id="UP000185596">
    <property type="component" value="Unassembled WGS sequence"/>
</dbReference>
<dbReference type="STRING" id="1912961.BU204_32595"/>
<evidence type="ECO:0000259" key="2">
    <source>
        <dbReference type="Pfam" id="PF18075"/>
    </source>
</evidence>
<proteinExistence type="predicted"/>
<sequence length="132" mass="14719">MLVGALVATGVVAFLTREEREYGVWVYLKSDVTEEQRAAVKSAMGSLQPEGDVEYEDSEQARERFEEIYKDMPEVARPGPGEELPESFTLTTRNADLQCADLDPIRKLPGVDRIQVAQVPNDQVLPGEVTCY</sequence>
<evidence type="ECO:0000256" key="1">
    <source>
        <dbReference type="SAM" id="MobiDB-lite"/>
    </source>
</evidence>
<keyword evidence="4" id="KW-1185">Reference proteome</keyword>
<dbReference type="InterPro" id="IPR040690">
    <property type="entry name" value="FtsX_ECD"/>
</dbReference>
<name>A0A1Q8C688_9PSEU</name>
<organism evidence="3 4">
    <name type="scientific">Actinophytocola xanthii</name>
    <dbReference type="NCBI Taxonomy" id="1912961"/>
    <lineage>
        <taxon>Bacteria</taxon>
        <taxon>Bacillati</taxon>
        <taxon>Actinomycetota</taxon>
        <taxon>Actinomycetes</taxon>
        <taxon>Pseudonocardiales</taxon>
        <taxon>Pseudonocardiaceae</taxon>
    </lineage>
</organism>
<protein>
    <recommendedName>
        <fullName evidence="2">FtsX extracellular domain-containing protein</fullName>
    </recommendedName>
</protein>
<reference evidence="3 4" key="1">
    <citation type="submission" date="2016-12" db="EMBL/GenBank/DDBJ databases">
        <title>The draft genome sequence of Actinophytocola sp. 11-183.</title>
        <authorList>
            <person name="Wang W."/>
            <person name="Yuan L."/>
        </authorList>
    </citation>
    <scope>NUCLEOTIDE SEQUENCE [LARGE SCALE GENOMIC DNA]</scope>
    <source>
        <strain evidence="3 4">11-183</strain>
    </source>
</reference>
<evidence type="ECO:0000313" key="3">
    <source>
        <dbReference type="EMBL" id="OLF09884.1"/>
    </source>
</evidence>
<dbReference type="AlphaFoldDB" id="A0A1Q8C688"/>
<feature type="region of interest" description="Disordered" evidence="1">
    <location>
        <begin position="41"/>
        <end position="60"/>
    </location>
</feature>
<comment type="caution">
    <text evidence="3">The sequence shown here is derived from an EMBL/GenBank/DDBJ whole genome shotgun (WGS) entry which is preliminary data.</text>
</comment>